<proteinExistence type="predicted"/>
<evidence type="ECO:0000259" key="1">
    <source>
        <dbReference type="PROSITE" id="PS51471"/>
    </source>
</evidence>
<dbReference type="OrthoDB" id="27483at2759"/>
<dbReference type="PROSITE" id="PS51471">
    <property type="entry name" value="FE2OG_OXY"/>
    <property type="match status" value="1"/>
</dbReference>
<accession>A0A067SGT7</accession>
<feature type="non-terminal residue" evidence="2">
    <location>
        <position position="174"/>
    </location>
</feature>
<dbReference type="HOGENOM" id="CLU_019613_0_1_1"/>
<dbReference type="AlphaFoldDB" id="A0A067SGT7"/>
<dbReference type="PANTHER" id="PTHR33099">
    <property type="entry name" value="FE2OG DIOXYGENASE DOMAIN-CONTAINING PROTEIN"/>
    <property type="match status" value="1"/>
</dbReference>
<name>A0A067SGT7_GALM3</name>
<dbReference type="InterPro" id="IPR044862">
    <property type="entry name" value="Pro_4_hyd_alph_FE2OG_OXY"/>
</dbReference>
<evidence type="ECO:0000313" key="2">
    <source>
        <dbReference type="EMBL" id="KDR65933.1"/>
    </source>
</evidence>
<dbReference type="STRING" id="685588.A0A067SGT7"/>
<organism evidence="2 3">
    <name type="scientific">Galerina marginata (strain CBS 339.88)</name>
    <dbReference type="NCBI Taxonomy" id="685588"/>
    <lineage>
        <taxon>Eukaryota</taxon>
        <taxon>Fungi</taxon>
        <taxon>Dikarya</taxon>
        <taxon>Basidiomycota</taxon>
        <taxon>Agaricomycotina</taxon>
        <taxon>Agaricomycetes</taxon>
        <taxon>Agaricomycetidae</taxon>
        <taxon>Agaricales</taxon>
        <taxon>Agaricineae</taxon>
        <taxon>Strophariaceae</taxon>
        <taxon>Galerina</taxon>
    </lineage>
</organism>
<dbReference type="PANTHER" id="PTHR33099:SF11">
    <property type="entry name" value="FE2OG DIOXYGENASE DOMAIN-CONTAINING PROTEIN"/>
    <property type="match status" value="1"/>
</dbReference>
<dbReference type="Proteomes" id="UP000027222">
    <property type="component" value="Unassembled WGS sequence"/>
</dbReference>
<dbReference type="EMBL" id="KL142430">
    <property type="protein sequence ID" value="KDR65933.1"/>
    <property type="molecule type" value="Genomic_DNA"/>
</dbReference>
<feature type="domain" description="Fe2OG dioxygenase" evidence="1">
    <location>
        <begin position="92"/>
        <end position="174"/>
    </location>
</feature>
<reference evidence="3" key="1">
    <citation type="journal article" date="2014" name="Proc. Natl. Acad. Sci. U.S.A.">
        <title>Extensive sampling of basidiomycete genomes demonstrates inadequacy of the white-rot/brown-rot paradigm for wood decay fungi.</title>
        <authorList>
            <person name="Riley R."/>
            <person name="Salamov A.A."/>
            <person name="Brown D.W."/>
            <person name="Nagy L.G."/>
            <person name="Floudas D."/>
            <person name="Held B.W."/>
            <person name="Levasseur A."/>
            <person name="Lombard V."/>
            <person name="Morin E."/>
            <person name="Otillar R."/>
            <person name="Lindquist E.A."/>
            <person name="Sun H."/>
            <person name="LaButti K.M."/>
            <person name="Schmutz J."/>
            <person name="Jabbour D."/>
            <person name="Luo H."/>
            <person name="Baker S.E."/>
            <person name="Pisabarro A.G."/>
            <person name="Walton J.D."/>
            <person name="Blanchette R.A."/>
            <person name="Henrissat B."/>
            <person name="Martin F."/>
            <person name="Cullen D."/>
            <person name="Hibbett D.S."/>
            <person name="Grigoriev I.V."/>
        </authorList>
    </citation>
    <scope>NUCLEOTIDE SEQUENCE [LARGE SCALE GENOMIC DNA]</scope>
    <source>
        <strain evidence="3">CBS 339.88</strain>
    </source>
</reference>
<dbReference type="InterPro" id="IPR005123">
    <property type="entry name" value="Oxoglu/Fe-dep_dioxygenase_dom"/>
</dbReference>
<keyword evidence="3" id="KW-1185">Reference proteome</keyword>
<protein>
    <recommendedName>
        <fullName evidence="1">Fe2OG dioxygenase domain-containing protein</fullName>
    </recommendedName>
</protein>
<dbReference type="Gene3D" id="2.60.120.620">
    <property type="entry name" value="q2cbj1_9rhob like domain"/>
    <property type="match status" value="1"/>
</dbReference>
<dbReference type="Pfam" id="PF13640">
    <property type="entry name" value="2OG-FeII_Oxy_3"/>
    <property type="match status" value="1"/>
</dbReference>
<gene>
    <name evidence="2" type="ORF">GALMADRAFT_81366</name>
</gene>
<sequence length="174" mass="19604">MSCVPFVRLPTRFWGDQALKVCDVAAGTLYKPKVDVILEKSAQSSFGRGPETVLDPSYRSGREIPAANIGMNNKNQAIILYDVKRFMFPGREVNMKLYKLAVYESGGHFDWHMDSTHSDKHQATLLLALNTSWEGGNLVLRRKGLETLAVAFFTDTEHRVEPVKSGVRIILQYD</sequence>
<evidence type="ECO:0000313" key="3">
    <source>
        <dbReference type="Proteomes" id="UP000027222"/>
    </source>
</evidence>